<dbReference type="PANTHER" id="PTHR11850">
    <property type="entry name" value="HOMEOBOX PROTEIN TRANSCRIPTION FACTORS"/>
    <property type="match status" value="1"/>
</dbReference>
<evidence type="ECO:0000256" key="2">
    <source>
        <dbReference type="ARBA" id="ARBA00023155"/>
    </source>
</evidence>
<accession>A0A4Q4TKF7</accession>
<evidence type="ECO:0000256" key="3">
    <source>
        <dbReference type="ARBA" id="ARBA00023242"/>
    </source>
</evidence>
<dbReference type="SUPFAM" id="SSF46689">
    <property type="entry name" value="Homeodomain-like"/>
    <property type="match status" value="1"/>
</dbReference>
<evidence type="ECO:0000313" key="7">
    <source>
        <dbReference type="Proteomes" id="UP000293360"/>
    </source>
</evidence>
<organism evidence="6 7">
    <name type="scientific">Monosporascus ibericus</name>
    <dbReference type="NCBI Taxonomy" id="155417"/>
    <lineage>
        <taxon>Eukaryota</taxon>
        <taxon>Fungi</taxon>
        <taxon>Dikarya</taxon>
        <taxon>Ascomycota</taxon>
        <taxon>Pezizomycotina</taxon>
        <taxon>Sordariomycetes</taxon>
        <taxon>Xylariomycetidae</taxon>
        <taxon>Xylariales</taxon>
        <taxon>Xylariales incertae sedis</taxon>
        <taxon>Monosporascus</taxon>
    </lineage>
</organism>
<dbReference type="EMBL" id="QJNU01000091">
    <property type="protein sequence ID" value="RYP07556.1"/>
    <property type="molecule type" value="Genomic_DNA"/>
</dbReference>
<evidence type="ECO:0000313" key="6">
    <source>
        <dbReference type="EMBL" id="RYP07556.1"/>
    </source>
</evidence>
<dbReference type="GO" id="GO:0005634">
    <property type="term" value="C:nucleus"/>
    <property type="evidence" value="ECO:0007669"/>
    <property type="project" value="UniProtKB-SubCell"/>
</dbReference>
<dbReference type="GO" id="GO:0006355">
    <property type="term" value="P:regulation of DNA-templated transcription"/>
    <property type="evidence" value="ECO:0007669"/>
    <property type="project" value="InterPro"/>
</dbReference>
<keyword evidence="3 4" id="KW-0539">Nucleus</keyword>
<dbReference type="SMART" id="SM00389">
    <property type="entry name" value="HOX"/>
    <property type="match status" value="1"/>
</dbReference>
<comment type="caution">
    <text evidence="6">The sequence shown here is derived from an EMBL/GenBank/DDBJ whole genome shotgun (WGS) entry which is preliminary data.</text>
</comment>
<gene>
    <name evidence="6" type="ORF">DL764_002411</name>
</gene>
<dbReference type="Proteomes" id="UP000293360">
    <property type="component" value="Unassembled WGS sequence"/>
</dbReference>
<dbReference type="InterPro" id="IPR001356">
    <property type="entry name" value="HD"/>
</dbReference>
<sequence length="329" mass="36385">MSTVIESKKLVFRHPRNSTKILKQWYAAHSSSPYPTDEDKEFLSNCTGLSGRQVSQWFVNARRRRETPLKNNLPAPTQHVLPTTSQSLPSNLAHSGGEWNEMTPLDRWRLSPPEEEPAPLHAISSAVEHGIGAHPESMPDLRFPDCQASDSVSSFNFSSAESSLDSFVNSDSSGPCSSPRTAFEDMTVKLGDYVRAAAANGIVVTDELLRDEARRIFYGDDDPWNFTPADNDQWLEMFKMGYGLASSTSLDNLPAATGQVTQTFQGNIGPELIAQPSIVGLTPFTPENMQLKMTPPPTGHPINRPPIFKAIATTTLQFKQQYLNNHLIN</sequence>
<dbReference type="InterPro" id="IPR050224">
    <property type="entry name" value="TALE_homeobox"/>
</dbReference>
<dbReference type="Pfam" id="PF05920">
    <property type="entry name" value="Homeobox_KN"/>
    <property type="match status" value="1"/>
</dbReference>
<reference evidence="6 7" key="1">
    <citation type="submission" date="2018-06" db="EMBL/GenBank/DDBJ databases">
        <title>Complete Genomes of Monosporascus.</title>
        <authorList>
            <person name="Robinson A.J."/>
            <person name="Natvig D.O."/>
        </authorList>
    </citation>
    <scope>NUCLEOTIDE SEQUENCE [LARGE SCALE GENOMIC DNA]</scope>
    <source>
        <strain evidence="6 7">CBS 110550</strain>
    </source>
</reference>
<dbReference type="PROSITE" id="PS50071">
    <property type="entry name" value="HOMEOBOX_2"/>
    <property type="match status" value="1"/>
</dbReference>
<proteinExistence type="predicted"/>
<evidence type="ECO:0000256" key="1">
    <source>
        <dbReference type="ARBA" id="ARBA00023125"/>
    </source>
</evidence>
<keyword evidence="1 4" id="KW-0238">DNA-binding</keyword>
<dbReference type="STRING" id="155417.A0A4Q4TKF7"/>
<dbReference type="AlphaFoldDB" id="A0A4Q4TKF7"/>
<evidence type="ECO:0000259" key="5">
    <source>
        <dbReference type="PROSITE" id="PS50071"/>
    </source>
</evidence>
<dbReference type="InterPro" id="IPR009057">
    <property type="entry name" value="Homeodomain-like_sf"/>
</dbReference>
<comment type="subcellular location">
    <subcellularLocation>
        <location evidence="4">Nucleus</location>
    </subcellularLocation>
</comment>
<dbReference type="InterPro" id="IPR006600">
    <property type="entry name" value="HTH_CenpB_DNA-bd_dom"/>
</dbReference>
<dbReference type="OrthoDB" id="10056939at2759"/>
<dbReference type="CDD" id="cd00086">
    <property type="entry name" value="homeodomain"/>
    <property type="match status" value="1"/>
</dbReference>
<dbReference type="GO" id="GO:0003677">
    <property type="term" value="F:DNA binding"/>
    <property type="evidence" value="ECO:0007669"/>
    <property type="project" value="UniProtKB-UniRule"/>
</dbReference>
<keyword evidence="2 4" id="KW-0371">Homeobox</keyword>
<dbReference type="InterPro" id="IPR008422">
    <property type="entry name" value="KN_HD"/>
</dbReference>
<feature type="DNA-binding region" description="Homeobox" evidence="4">
    <location>
        <begin position="7"/>
        <end position="69"/>
    </location>
</feature>
<dbReference type="Pfam" id="PF03221">
    <property type="entry name" value="HTH_Tnp_Tc5"/>
    <property type="match status" value="1"/>
</dbReference>
<evidence type="ECO:0000256" key="4">
    <source>
        <dbReference type="PROSITE-ProRule" id="PRU00108"/>
    </source>
</evidence>
<name>A0A4Q4TKF7_9PEZI</name>
<feature type="domain" description="Homeobox" evidence="5">
    <location>
        <begin position="5"/>
        <end position="68"/>
    </location>
</feature>
<dbReference type="Gene3D" id="1.10.10.60">
    <property type="entry name" value="Homeodomain-like"/>
    <property type="match status" value="1"/>
</dbReference>
<protein>
    <recommendedName>
        <fullName evidence="5">Homeobox domain-containing protein</fullName>
    </recommendedName>
</protein>
<keyword evidence="7" id="KW-1185">Reference proteome</keyword>